<name>A0A0G2YA16_9VIRU</name>
<sequence length="895" mass="103617">MISRTYVINLARRPDKKDRILSEFLKLKEKGVELNCVIFEAVDGNNPEHLSRFDFKIPNWTDLNSGKPMTNGEVGCALSHWSVWKDVVDCVENGTLDKNCRVLVLEDDVVFLDNFMEKYQTYTSEITYNCDLLYLHRKPLNPYTETKISTHIVKPNKSYWACAYVITYQCAKKFMNANYLENLIPSDEFIPIMHGCNVYGFEKLFSNCEKIDCYAVQPSLVKLTSNAFNDSETFHSGSYIPSNKFNFDTDKQFRIVYIGPTKGNSFHRFTEYCKLYLLPYKVIDEKEANDFVSLRSELQSLNEQDLNTTLMLVISVNHNDFCNTIPCAPTNEFIDKYKQLTTDTNSIVSAVQNGTNKTMFIGWANKINEFINHYHQKLTESNAETDINLANLLLISSISSDFNCVMEDVEGNLFQLINEESDIVFSTTTSRVNNKLGKTPSVLYANSDSSVIVLNKVENYTGYGWNEYYGYHVYPVKFNALPKIYLSIRIVKNANITKIAETLDYPKELVTVSISRSEHDSFYQADIQKFLLSGADYYFYVSGDCIITRSSILKELLELNKEFVGPLMRKGTESWTNYWGDINPSDGYYKRSFDYFDIIGRDRVGCWNVPYLTSVYLIKKSVIEQVPNLFTENSHMWNGSNIDMRLCHNLRKNNVFMYLSNLHPYGYIDDSINLEVLSGVPTEVTLYDLPTRKEEWEKKYLHPEFLSHLQNFKDFDYTEVCNDVYSFPLFTPVFCKEVIEVMDKANLWSKGGDSYFDPRIGGIESYPTQDTQLYEVGLDKQWHYVVFNYVAPFVRHLYNNYKTKDINLAFVVKYDMERQSELAPHHDSSTYTLNVALNEYGTCYGDGGCEFIRHKFIWRGQKVGYATIHAGKLLAYHRALPISWGKRYILVSFVN</sequence>
<dbReference type="PANTHER" id="PTHR10730:SF45">
    <property type="entry name" value="PROCOLLAGEN-LYSINE,2-OXOGLUTARATE 5-DIOXYGENASE"/>
    <property type="match status" value="1"/>
</dbReference>
<dbReference type="EMBL" id="KM982402">
    <property type="protein sequence ID" value="AKI79961.1"/>
    <property type="molecule type" value="Genomic_DNA"/>
</dbReference>
<evidence type="ECO:0000313" key="2">
    <source>
        <dbReference type="EMBL" id="AKI79961.1"/>
    </source>
</evidence>
<dbReference type="InterPro" id="IPR002654">
    <property type="entry name" value="Glyco_trans_25"/>
</dbReference>
<accession>A0A0G2YA16</accession>
<dbReference type="GO" id="GO:0050211">
    <property type="term" value="F:procollagen galactosyltransferase activity"/>
    <property type="evidence" value="ECO:0007669"/>
    <property type="project" value="TreeGrafter"/>
</dbReference>
<dbReference type="Pfam" id="PF01755">
    <property type="entry name" value="Glyco_transf_25"/>
    <property type="match status" value="1"/>
</dbReference>
<evidence type="ECO:0000259" key="1">
    <source>
        <dbReference type="PROSITE" id="PS51471"/>
    </source>
</evidence>
<reference evidence="2 3" key="1">
    <citation type="submission" date="2014-10" db="EMBL/GenBank/DDBJ databases">
        <title>Pan-genome analysis of Brazilian lineage A amoebal mimiviruses.</title>
        <authorList>
            <person name="Assis F.L."/>
            <person name="Abrahao J.S."/>
            <person name="Kroon E.G."/>
            <person name="Dornas F.P."/>
            <person name="Andrade K.R."/>
            <person name="Borato P.V.M."/>
            <person name="Pilotto M.R."/>
            <person name="Benamar S."/>
            <person name="LaScola B."/>
            <person name="Colson P."/>
        </authorList>
    </citation>
    <scope>NUCLEOTIDE SEQUENCE [LARGE SCALE GENOMIC DNA]</scope>
    <source>
        <strain evidence="2 3">Kroon</strain>
    </source>
</reference>
<proteinExistence type="predicted"/>
<dbReference type="InterPro" id="IPR050757">
    <property type="entry name" value="Collagen_mod_GT25"/>
</dbReference>
<dbReference type="CDD" id="cd06532">
    <property type="entry name" value="Glyco_transf_25"/>
    <property type="match status" value="1"/>
</dbReference>
<protein>
    <submittedName>
        <fullName evidence="2">Procollagen-lysine2-oxoglutarate 5-dioxygenase</fullName>
    </submittedName>
</protein>
<dbReference type="PROSITE" id="PS51471">
    <property type="entry name" value="FE2OG_OXY"/>
    <property type="match status" value="1"/>
</dbReference>
<dbReference type="InterPro" id="IPR005123">
    <property type="entry name" value="Oxoglu/Fe-dep_dioxygenase_dom"/>
</dbReference>
<dbReference type="Proteomes" id="UP000240461">
    <property type="component" value="Segment"/>
</dbReference>
<dbReference type="PANTHER" id="PTHR10730">
    <property type="entry name" value="PROCOLLAGEN-LYSINE,2-OXOGLUTARATE 5-DIOXYGENASE/GLYCOSYLTRANSFERASE 25 FAMILY MEMBER"/>
    <property type="match status" value="1"/>
</dbReference>
<feature type="domain" description="Fe2OG dioxygenase" evidence="1">
    <location>
        <begin position="805"/>
        <end position="895"/>
    </location>
</feature>
<organism evidence="2 3">
    <name type="scientific">Acanthamoeba polyphaga mimivirus Kroon</name>
    <dbReference type="NCBI Taxonomy" id="3069720"/>
    <lineage>
        <taxon>Viruses</taxon>
        <taxon>Varidnaviria</taxon>
        <taxon>Bamfordvirae</taxon>
        <taxon>Nucleocytoviricota</taxon>
        <taxon>Megaviricetes</taxon>
        <taxon>Imitervirales</taxon>
        <taxon>Mimiviridae</taxon>
        <taxon>Megamimivirinae</taxon>
        <taxon>Mimivirus</taxon>
        <taxon>Mimivirus lagoaense</taxon>
    </lineage>
</organism>
<dbReference type="KEGG" id="vg:80513759"/>
<evidence type="ECO:0000313" key="3">
    <source>
        <dbReference type="Proteomes" id="UP000240461"/>
    </source>
</evidence>
<keyword evidence="3" id="KW-1185">Reference proteome</keyword>